<proteinExistence type="predicted"/>
<keyword evidence="2" id="KW-1185">Reference proteome</keyword>
<accession>A0A4C1TY42</accession>
<dbReference type="EMBL" id="BGZK01000102">
    <property type="protein sequence ID" value="GBP18920.1"/>
    <property type="molecule type" value="Genomic_DNA"/>
</dbReference>
<evidence type="ECO:0000313" key="1">
    <source>
        <dbReference type="EMBL" id="GBP18920.1"/>
    </source>
</evidence>
<protein>
    <submittedName>
        <fullName evidence="1">Uncharacterized protein</fullName>
    </submittedName>
</protein>
<organism evidence="1 2">
    <name type="scientific">Eumeta variegata</name>
    <name type="common">Bagworm moth</name>
    <name type="synonym">Eumeta japonica</name>
    <dbReference type="NCBI Taxonomy" id="151549"/>
    <lineage>
        <taxon>Eukaryota</taxon>
        <taxon>Metazoa</taxon>
        <taxon>Ecdysozoa</taxon>
        <taxon>Arthropoda</taxon>
        <taxon>Hexapoda</taxon>
        <taxon>Insecta</taxon>
        <taxon>Pterygota</taxon>
        <taxon>Neoptera</taxon>
        <taxon>Endopterygota</taxon>
        <taxon>Lepidoptera</taxon>
        <taxon>Glossata</taxon>
        <taxon>Ditrysia</taxon>
        <taxon>Tineoidea</taxon>
        <taxon>Psychidae</taxon>
        <taxon>Oiketicinae</taxon>
        <taxon>Eumeta</taxon>
    </lineage>
</organism>
<name>A0A4C1TY42_EUMVA</name>
<sequence>MLPYLKFDPSYGPGAAAPTLTIRPSHLRESADQRLPGQQVLYNDMPRASVLCATNPPRSQRHTDAHRTVTSNKIRNENGTKIESKERLGAKLTRVENECGFGIRIKSVNGIGIKNETGLRLTLFHMKDGKINSMPMLAELQALIIWASHTQEGQDVCRAS</sequence>
<comment type="caution">
    <text evidence="1">The sequence shown here is derived from an EMBL/GenBank/DDBJ whole genome shotgun (WGS) entry which is preliminary data.</text>
</comment>
<dbReference type="AlphaFoldDB" id="A0A4C1TY42"/>
<gene>
    <name evidence="1" type="ORF">EVAR_20452_1</name>
</gene>
<reference evidence="1 2" key="1">
    <citation type="journal article" date="2019" name="Commun. Biol.">
        <title>The bagworm genome reveals a unique fibroin gene that provides high tensile strength.</title>
        <authorList>
            <person name="Kono N."/>
            <person name="Nakamura H."/>
            <person name="Ohtoshi R."/>
            <person name="Tomita M."/>
            <person name="Numata K."/>
            <person name="Arakawa K."/>
        </authorList>
    </citation>
    <scope>NUCLEOTIDE SEQUENCE [LARGE SCALE GENOMIC DNA]</scope>
</reference>
<dbReference type="Proteomes" id="UP000299102">
    <property type="component" value="Unassembled WGS sequence"/>
</dbReference>
<evidence type="ECO:0000313" key="2">
    <source>
        <dbReference type="Proteomes" id="UP000299102"/>
    </source>
</evidence>